<evidence type="ECO:0000313" key="9">
    <source>
        <dbReference type="EMBL" id="CEI81430.1"/>
    </source>
</evidence>
<evidence type="ECO:0000256" key="6">
    <source>
        <dbReference type="PIRNR" id="PIRNR002854"/>
    </source>
</evidence>
<dbReference type="InterPro" id="IPR004872">
    <property type="entry name" value="Lipoprotein_NlpA"/>
</dbReference>
<feature type="signal peptide" evidence="8">
    <location>
        <begin position="1"/>
        <end position="22"/>
    </location>
</feature>
<keyword evidence="4" id="KW-0564">Palmitate</keyword>
<evidence type="ECO:0000256" key="2">
    <source>
        <dbReference type="ARBA" id="ARBA00022729"/>
    </source>
</evidence>
<dbReference type="SUPFAM" id="SSF53850">
    <property type="entry name" value="Periplasmic binding protein-like II"/>
    <property type="match status" value="1"/>
</dbReference>
<keyword evidence="5 6" id="KW-0449">Lipoprotein</keyword>
<dbReference type="Gene3D" id="3.40.190.10">
    <property type="entry name" value="Periplasmic binding protein-like II"/>
    <property type="match status" value="2"/>
</dbReference>
<dbReference type="PANTHER" id="PTHR30429:SF0">
    <property type="entry name" value="METHIONINE-BINDING LIPOPROTEIN METQ"/>
    <property type="match status" value="1"/>
</dbReference>
<dbReference type="RefSeq" id="WP_042530558.1">
    <property type="nucleotide sequence ID" value="NZ_CDGG01000001.1"/>
</dbReference>
<reference evidence="9 10" key="1">
    <citation type="submission" date="2014-11" db="EMBL/GenBank/DDBJ databases">
        <authorList>
            <person name="Urmite Genomes Urmite Genomes"/>
        </authorList>
    </citation>
    <scope>NUCLEOTIDE SEQUENCE [LARGE SCALE GENOMIC DNA]</scope>
    <source>
        <strain evidence="9 10">Oc5</strain>
    </source>
</reference>
<keyword evidence="10" id="KW-1185">Reference proteome</keyword>
<dbReference type="OrthoDB" id="9812878at2"/>
<keyword evidence="2 8" id="KW-0732">Signal</keyword>
<dbReference type="AlphaFoldDB" id="A0A0A1M802"/>
<protein>
    <recommendedName>
        <fullName evidence="6">Lipoprotein</fullName>
    </recommendedName>
</protein>
<feature type="lipid moiety-binding region" description="S-diacylglycerol cysteine" evidence="7">
    <location>
        <position position="19"/>
    </location>
</feature>
<feature type="chain" id="PRO_5039353456" description="Lipoprotein" evidence="8">
    <location>
        <begin position="23"/>
        <end position="285"/>
    </location>
</feature>
<evidence type="ECO:0000313" key="10">
    <source>
        <dbReference type="Proteomes" id="UP000040453"/>
    </source>
</evidence>
<comment type="subcellular location">
    <subcellularLocation>
        <location evidence="1">Membrane</location>
        <topology evidence="1">Lipid-anchor</topology>
    </subcellularLocation>
</comment>
<dbReference type="PIRSF" id="PIRSF002854">
    <property type="entry name" value="MetQ"/>
    <property type="match status" value="1"/>
</dbReference>
<dbReference type="Proteomes" id="UP000040453">
    <property type="component" value="Unassembled WGS sequence"/>
</dbReference>
<dbReference type="GO" id="GO:0016020">
    <property type="term" value="C:membrane"/>
    <property type="evidence" value="ECO:0007669"/>
    <property type="project" value="UniProtKB-SubCell"/>
</dbReference>
<evidence type="ECO:0000256" key="8">
    <source>
        <dbReference type="SAM" id="SignalP"/>
    </source>
</evidence>
<proteinExistence type="inferred from homology"/>
<dbReference type="STRING" id="545501.BN997_01252"/>
<comment type="similarity">
    <text evidence="6">Belongs to the nlpA lipoprotein family.</text>
</comment>
<evidence type="ECO:0000256" key="1">
    <source>
        <dbReference type="ARBA" id="ARBA00004635"/>
    </source>
</evidence>
<accession>A0A0A1M802</accession>
<organism evidence="9 10">
    <name type="scientific">Oceanobacillus oncorhynchi</name>
    <dbReference type="NCBI Taxonomy" id="545501"/>
    <lineage>
        <taxon>Bacteria</taxon>
        <taxon>Bacillati</taxon>
        <taxon>Bacillota</taxon>
        <taxon>Bacilli</taxon>
        <taxon>Bacillales</taxon>
        <taxon>Bacillaceae</taxon>
        <taxon>Oceanobacillus</taxon>
    </lineage>
</organism>
<dbReference type="EMBL" id="CDGG01000001">
    <property type="protein sequence ID" value="CEI81430.1"/>
    <property type="molecule type" value="Genomic_DNA"/>
</dbReference>
<keyword evidence="3" id="KW-0472">Membrane</keyword>
<evidence type="ECO:0000256" key="4">
    <source>
        <dbReference type="ARBA" id="ARBA00023139"/>
    </source>
</evidence>
<evidence type="ECO:0000256" key="3">
    <source>
        <dbReference type="ARBA" id="ARBA00023136"/>
    </source>
</evidence>
<dbReference type="PANTHER" id="PTHR30429">
    <property type="entry name" value="D-METHIONINE-BINDING LIPOPROTEIN METQ"/>
    <property type="match status" value="1"/>
</dbReference>
<sequence length="285" mass="30722">MKKLWFLAAASLILLLAACGGNDDSSNNEEGTGSDGDEPAEITVGASSIPHAEILEEAAPLLEEEGITLEIEQYEDYVLPNDDLDNGTLDANFFQHQPFLDQTIEDAGYEIESIGGGHVEPMGVYSQGIESIDDIPDGTEVVLSNSVSDQGRILSLFEANGLITLNEDVDKVAATIDDIEENPKDLSFHPDVAPEITPDIYNSEEDSLVVINTNFAIGAGLNPLEDALFIEGDESDYVNVIAVRSEDKDSEALNTLVEVLQSQEIQDFITDNYDGAVIPTPTDAE</sequence>
<dbReference type="PROSITE" id="PS51257">
    <property type="entry name" value="PROKAR_LIPOPROTEIN"/>
    <property type="match status" value="1"/>
</dbReference>
<dbReference type="Pfam" id="PF03180">
    <property type="entry name" value="Lipoprotein_9"/>
    <property type="match status" value="1"/>
</dbReference>
<gene>
    <name evidence="9" type="primary">metQ_2</name>
    <name evidence="9" type="ORF">BN997_01252</name>
</gene>
<evidence type="ECO:0000256" key="5">
    <source>
        <dbReference type="ARBA" id="ARBA00023288"/>
    </source>
</evidence>
<name>A0A0A1M802_9BACI</name>
<evidence type="ECO:0000256" key="7">
    <source>
        <dbReference type="PIRSR" id="PIRSR002854-1"/>
    </source>
</evidence>